<comment type="caution">
    <text evidence="1">The sequence shown here is derived from an EMBL/GenBank/DDBJ whole genome shotgun (WGS) entry which is preliminary data.</text>
</comment>
<gene>
    <name evidence="1" type="ORF">NM688_g5361</name>
</gene>
<dbReference type="Proteomes" id="UP001148662">
    <property type="component" value="Unassembled WGS sequence"/>
</dbReference>
<evidence type="ECO:0000313" key="1">
    <source>
        <dbReference type="EMBL" id="KAJ3547828.1"/>
    </source>
</evidence>
<protein>
    <submittedName>
        <fullName evidence="1">Uncharacterized protein</fullName>
    </submittedName>
</protein>
<sequence>MDRDDEAYILMLLSDGNLPTGSFVTSAGLESFVTHGFLTPVGTDGKQKDKLEGIVDFVRDSLANYARSALAFVSDAHQAVQTMAERMKPKTPNDQDQSTDDALIHDTTRQLMALDELYETITLNLVARRASRTQGVALLSLYSKGFTKPALLRNHPVTNGESSTSSSEMSFSSREDLMSTLIDKLKLTVRREETHGHLPICWGVLTAALGLSLERSQFLHLFLYARGLISAGVRMNTIGPYAAQQLLLHIIRPIVTTEAARCSHLRTGLSSTASNPDTDEVPLDDGPAMTWPLGEILAARHDLQHSRIFNS</sequence>
<accession>A0ACC1SWK5</accession>
<organism evidence="1 2">
    <name type="scientific">Phlebia brevispora</name>
    <dbReference type="NCBI Taxonomy" id="194682"/>
    <lineage>
        <taxon>Eukaryota</taxon>
        <taxon>Fungi</taxon>
        <taxon>Dikarya</taxon>
        <taxon>Basidiomycota</taxon>
        <taxon>Agaricomycotina</taxon>
        <taxon>Agaricomycetes</taxon>
        <taxon>Polyporales</taxon>
        <taxon>Meruliaceae</taxon>
        <taxon>Phlebia</taxon>
    </lineage>
</organism>
<name>A0ACC1SWK5_9APHY</name>
<reference evidence="1" key="1">
    <citation type="submission" date="2022-07" db="EMBL/GenBank/DDBJ databases">
        <title>Genome Sequence of Phlebia brevispora.</title>
        <authorList>
            <person name="Buettner E."/>
        </authorList>
    </citation>
    <scope>NUCLEOTIDE SEQUENCE</scope>
    <source>
        <strain evidence="1">MPL23</strain>
    </source>
</reference>
<keyword evidence="2" id="KW-1185">Reference proteome</keyword>
<proteinExistence type="predicted"/>
<evidence type="ECO:0000313" key="2">
    <source>
        <dbReference type="Proteomes" id="UP001148662"/>
    </source>
</evidence>
<dbReference type="EMBL" id="JANHOG010000979">
    <property type="protein sequence ID" value="KAJ3547828.1"/>
    <property type="molecule type" value="Genomic_DNA"/>
</dbReference>